<dbReference type="InterPro" id="IPR036179">
    <property type="entry name" value="Ig-like_dom_sf"/>
</dbReference>
<dbReference type="InterPro" id="IPR013783">
    <property type="entry name" value="Ig-like_fold"/>
</dbReference>
<proteinExistence type="predicted"/>
<dbReference type="SUPFAM" id="SSF48726">
    <property type="entry name" value="Immunoglobulin"/>
    <property type="match status" value="1"/>
</dbReference>
<dbReference type="Gene3D" id="2.60.40.10">
    <property type="entry name" value="Immunoglobulins"/>
    <property type="match status" value="1"/>
</dbReference>
<dbReference type="GO" id="GO:0005102">
    <property type="term" value="F:signaling receptor binding"/>
    <property type="evidence" value="ECO:0007669"/>
    <property type="project" value="TreeGrafter"/>
</dbReference>
<accession>A0A7J5XKI6</accession>
<gene>
    <name evidence="5" type="ORF">F7725_005069</name>
</gene>
<dbReference type="GO" id="GO:0050852">
    <property type="term" value="P:T cell receptor signaling pathway"/>
    <property type="evidence" value="ECO:0007669"/>
    <property type="project" value="TreeGrafter"/>
</dbReference>
<name>A0A7J5XKI6_DISMA</name>
<evidence type="ECO:0000313" key="6">
    <source>
        <dbReference type="Proteomes" id="UP000518266"/>
    </source>
</evidence>
<dbReference type="InterPro" id="IPR050504">
    <property type="entry name" value="IgSF_BTN/MOG"/>
</dbReference>
<evidence type="ECO:0000313" key="5">
    <source>
        <dbReference type="EMBL" id="KAF3837605.1"/>
    </source>
</evidence>
<dbReference type="InterPro" id="IPR003599">
    <property type="entry name" value="Ig_sub"/>
</dbReference>
<dbReference type="GO" id="GO:0001817">
    <property type="term" value="P:regulation of cytokine production"/>
    <property type="evidence" value="ECO:0007669"/>
    <property type="project" value="TreeGrafter"/>
</dbReference>
<protein>
    <recommendedName>
        <fullName evidence="4">Ig-like domain-containing protein</fullName>
    </recommendedName>
</protein>
<keyword evidence="2" id="KW-0472">Membrane</keyword>
<dbReference type="EMBL" id="JAAKFY010000023">
    <property type="protein sequence ID" value="KAF3837605.1"/>
    <property type="molecule type" value="Genomic_DNA"/>
</dbReference>
<keyword evidence="6" id="KW-1185">Reference proteome</keyword>
<dbReference type="PANTHER" id="PTHR24100:SF151">
    <property type="entry name" value="ICOS LIGAND"/>
    <property type="match status" value="1"/>
</dbReference>
<dbReference type="Pfam" id="PF07686">
    <property type="entry name" value="V-set"/>
    <property type="match status" value="1"/>
</dbReference>
<dbReference type="InterPro" id="IPR013106">
    <property type="entry name" value="Ig_V-set"/>
</dbReference>
<dbReference type="AlphaFoldDB" id="A0A7J5XKI6"/>
<dbReference type="GO" id="GO:0009897">
    <property type="term" value="C:external side of plasma membrane"/>
    <property type="evidence" value="ECO:0007669"/>
    <property type="project" value="TreeGrafter"/>
</dbReference>
<keyword evidence="3" id="KW-0393">Immunoglobulin domain</keyword>
<dbReference type="PANTHER" id="PTHR24100">
    <property type="entry name" value="BUTYROPHILIN"/>
    <property type="match status" value="1"/>
</dbReference>
<dbReference type="SMART" id="SM00409">
    <property type="entry name" value="IG"/>
    <property type="match status" value="1"/>
</dbReference>
<comment type="caution">
    <text evidence="5">The sequence shown here is derived from an EMBL/GenBank/DDBJ whole genome shotgun (WGS) entry which is preliminary data.</text>
</comment>
<evidence type="ECO:0000256" key="1">
    <source>
        <dbReference type="ARBA" id="ARBA00004370"/>
    </source>
</evidence>
<comment type="subcellular location">
    <subcellularLocation>
        <location evidence="1">Membrane</location>
    </subcellularLocation>
</comment>
<dbReference type="OrthoDB" id="9983389at2759"/>
<evidence type="ECO:0000256" key="2">
    <source>
        <dbReference type="ARBA" id="ARBA00023136"/>
    </source>
</evidence>
<reference evidence="5 6" key="1">
    <citation type="submission" date="2020-03" db="EMBL/GenBank/DDBJ databases">
        <title>Dissostichus mawsoni Genome sequencing and assembly.</title>
        <authorList>
            <person name="Park H."/>
        </authorList>
    </citation>
    <scope>NUCLEOTIDE SEQUENCE [LARGE SCALE GENOMIC DNA]</scope>
    <source>
        <strain evidence="5">DM0001</strain>
        <tissue evidence="5">Muscle</tissue>
    </source>
</reference>
<sequence>MASFSGRCHWTQSAIDYGDKLLHEALSIEELLRGNQRRPGRAGHWLNLPVGRTLQQLLQESTVLALDRGYFSQSLALLALQGNEVKAKPGEEITLQCNSPTDAAVTNLVWTRTDLEDDYVFFFRHNRNNENYQDPRFHGRVELKDPEMKNGDASVVLKNVRIDDTGKYQCQVIPSMNRRKRNVGELGTLVSFVQLTVSEGPENVEPWVGQPQSGQAALRAGPGFLSLLLLLLVVSLEVIHVYKSLNPVFYEKCFSSAFCFHEGNPKGTGLSSSVRRCFQGHNEGFIRHVNKSEHFLLSLNNNNNNNS</sequence>
<evidence type="ECO:0000259" key="4">
    <source>
        <dbReference type="PROSITE" id="PS50835"/>
    </source>
</evidence>
<dbReference type="Proteomes" id="UP000518266">
    <property type="component" value="Unassembled WGS sequence"/>
</dbReference>
<dbReference type="InterPro" id="IPR007110">
    <property type="entry name" value="Ig-like_dom"/>
</dbReference>
<organism evidence="5 6">
    <name type="scientific">Dissostichus mawsoni</name>
    <name type="common">Antarctic cod</name>
    <dbReference type="NCBI Taxonomy" id="36200"/>
    <lineage>
        <taxon>Eukaryota</taxon>
        <taxon>Metazoa</taxon>
        <taxon>Chordata</taxon>
        <taxon>Craniata</taxon>
        <taxon>Vertebrata</taxon>
        <taxon>Euteleostomi</taxon>
        <taxon>Actinopterygii</taxon>
        <taxon>Neopterygii</taxon>
        <taxon>Teleostei</taxon>
        <taxon>Neoteleostei</taxon>
        <taxon>Acanthomorphata</taxon>
        <taxon>Eupercaria</taxon>
        <taxon>Perciformes</taxon>
        <taxon>Notothenioidei</taxon>
        <taxon>Nototheniidae</taxon>
        <taxon>Dissostichus</taxon>
    </lineage>
</organism>
<dbReference type="PROSITE" id="PS50835">
    <property type="entry name" value="IG_LIKE"/>
    <property type="match status" value="1"/>
</dbReference>
<evidence type="ECO:0000256" key="3">
    <source>
        <dbReference type="ARBA" id="ARBA00023319"/>
    </source>
</evidence>
<feature type="domain" description="Ig-like" evidence="4">
    <location>
        <begin position="73"/>
        <end position="172"/>
    </location>
</feature>